<name>A0A2P5EIL9_TREOI</name>
<proteinExistence type="predicted"/>
<organism evidence="1 2">
    <name type="scientific">Trema orientale</name>
    <name type="common">Charcoal tree</name>
    <name type="synonym">Celtis orientalis</name>
    <dbReference type="NCBI Taxonomy" id="63057"/>
    <lineage>
        <taxon>Eukaryota</taxon>
        <taxon>Viridiplantae</taxon>
        <taxon>Streptophyta</taxon>
        <taxon>Embryophyta</taxon>
        <taxon>Tracheophyta</taxon>
        <taxon>Spermatophyta</taxon>
        <taxon>Magnoliopsida</taxon>
        <taxon>eudicotyledons</taxon>
        <taxon>Gunneridae</taxon>
        <taxon>Pentapetalae</taxon>
        <taxon>rosids</taxon>
        <taxon>fabids</taxon>
        <taxon>Rosales</taxon>
        <taxon>Cannabaceae</taxon>
        <taxon>Trema</taxon>
    </lineage>
</organism>
<accession>A0A2P5EIL9</accession>
<keyword evidence="2" id="KW-1185">Reference proteome</keyword>
<dbReference type="Proteomes" id="UP000237000">
    <property type="component" value="Unassembled WGS sequence"/>
</dbReference>
<dbReference type="OrthoDB" id="10350555at2759"/>
<sequence length="103" mass="11666">MLIVAVFRYLEGTWTEEYWGMLCIFLGRVWLEVVAVSHLLLVSQLLSYNAEFRHSPSSLCAELSYLTPSSFAELKVFTTIEWDGLVVKRGGLFKVVVMVSSAE</sequence>
<dbReference type="EMBL" id="JXTC01000148">
    <property type="protein sequence ID" value="PON85391.1"/>
    <property type="molecule type" value="Genomic_DNA"/>
</dbReference>
<evidence type="ECO:0000313" key="1">
    <source>
        <dbReference type="EMBL" id="PON85391.1"/>
    </source>
</evidence>
<dbReference type="InParanoid" id="A0A2P5EIL9"/>
<protein>
    <submittedName>
        <fullName evidence="1">Uncharacterized protein</fullName>
    </submittedName>
</protein>
<comment type="caution">
    <text evidence="1">The sequence shown here is derived from an EMBL/GenBank/DDBJ whole genome shotgun (WGS) entry which is preliminary data.</text>
</comment>
<dbReference type="AlphaFoldDB" id="A0A2P5EIL9"/>
<reference evidence="2" key="1">
    <citation type="submission" date="2016-06" db="EMBL/GenBank/DDBJ databases">
        <title>Parallel loss of symbiosis genes in relatives of nitrogen-fixing non-legume Parasponia.</title>
        <authorList>
            <person name="Van Velzen R."/>
            <person name="Holmer R."/>
            <person name="Bu F."/>
            <person name="Rutten L."/>
            <person name="Van Zeijl A."/>
            <person name="Liu W."/>
            <person name="Santuari L."/>
            <person name="Cao Q."/>
            <person name="Sharma T."/>
            <person name="Shen D."/>
            <person name="Roswanjaya Y."/>
            <person name="Wardhani T."/>
            <person name="Kalhor M.S."/>
            <person name="Jansen J."/>
            <person name="Van den Hoogen J."/>
            <person name="Gungor B."/>
            <person name="Hartog M."/>
            <person name="Hontelez J."/>
            <person name="Verver J."/>
            <person name="Yang W.-C."/>
            <person name="Schijlen E."/>
            <person name="Repin R."/>
            <person name="Schilthuizen M."/>
            <person name="Schranz E."/>
            <person name="Heidstra R."/>
            <person name="Miyata K."/>
            <person name="Fedorova E."/>
            <person name="Kohlen W."/>
            <person name="Bisseling T."/>
            <person name="Smit S."/>
            <person name="Geurts R."/>
        </authorList>
    </citation>
    <scope>NUCLEOTIDE SEQUENCE [LARGE SCALE GENOMIC DNA]</scope>
    <source>
        <strain evidence="2">cv. RG33-2</strain>
    </source>
</reference>
<gene>
    <name evidence="1" type="ORF">TorRG33x02_188010</name>
</gene>
<evidence type="ECO:0000313" key="2">
    <source>
        <dbReference type="Proteomes" id="UP000237000"/>
    </source>
</evidence>